<gene>
    <name evidence="3" type="ORF">IQ266_09925</name>
</gene>
<evidence type="ECO:0000259" key="1">
    <source>
        <dbReference type="Pfam" id="PF06250"/>
    </source>
</evidence>
<comment type="caution">
    <text evidence="3">The sequence shown here is derived from an EMBL/GenBank/DDBJ whole genome shotgun (WGS) entry which is preliminary data.</text>
</comment>
<feature type="domain" description="YhcG N-terminal" evidence="2">
    <location>
        <begin position="18"/>
        <end position="151"/>
    </location>
</feature>
<dbReference type="EMBL" id="JADEXQ010000027">
    <property type="protein sequence ID" value="MBE9030044.1"/>
    <property type="molecule type" value="Genomic_DNA"/>
</dbReference>
<dbReference type="InterPro" id="IPR041527">
    <property type="entry name" value="YhcG_N"/>
</dbReference>
<dbReference type="AlphaFoldDB" id="A0A928VQ27"/>
<keyword evidence="4" id="KW-1185">Reference proteome</keyword>
<evidence type="ECO:0000313" key="4">
    <source>
        <dbReference type="Proteomes" id="UP000625316"/>
    </source>
</evidence>
<accession>A0A928VQ27</accession>
<dbReference type="Proteomes" id="UP000625316">
    <property type="component" value="Unassembled WGS sequence"/>
</dbReference>
<dbReference type="Pfam" id="PF06250">
    <property type="entry name" value="YhcG_C"/>
    <property type="match status" value="1"/>
</dbReference>
<dbReference type="InterPro" id="IPR011856">
    <property type="entry name" value="tRNA_endonuc-like_dom_sf"/>
</dbReference>
<dbReference type="InterPro" id="IPR009362">
    <property type="entry name" value="YhcG_C"/>
</dbReference>
<dbReference type="GO" id="GO:0003676">
    <property type="term" value="F:nucleic acid binding"/>
    <property type="evidence" value="ECO:0007669"/>
    <property type="project" value="InterPro"/>
</dbReference>
<organism evidence="3 4">
    <name type="scientific">Romeriopsis navalis LEGE 11480</name>
    <dbReference type="NCBI Taxonomy" id="2777977"/>
    <lineage>
        <taxon>Bacteria</taxon>
        <taxon>Bacillati</taxon>
        <taxon>Cyanobacteriota</taxon>
        <taxon>Cyanophyceae</taxon>
        <taxon>Leptolyngbyales</taxon>
        <taxon>Leptolyngbyaceae</taxon>
        <taxon>Romeriopsis</taxon>
        <taxon>Romeriopsis navalis</taxon>
    </lineage>
</organism>
<reference evidence="3" key="1">
    <citation type="submission" date="2020-10" db="EMBL/GenBank/DDBJ databases">
        <authorList>
            <person name="Castelo-Branco R."/>
            <person name="Eusebio N."/>
            <person name="Adriana R."/>
            <person name="Vieira A."/>
            <person name="Brugerolle De Fraissinette N."/>
            <person name="Rezende De Castro R."/>
            <person name="Schneider M.P."/>
            <person name="Vasconcelos V."/>
            <person name="Leao P.N."/>
        </authorList>
    </citation>
    <scope>NUCLEOTIDE SEQUENCE</scope>
    <source>
        <strain evidence="3">LEGE 11480</strain>
    </source>
</reference>
<name>A0A928VQ27_9CYAN</name>
<dbReference type="InterPro" id="IPR053148">
    <property type="entry name" value="PD-DEXK-like_domain"/>
</dbReference>
<evidence type="ECO:0000259" key="2">
    <source>
        <dbReference type="Pfam" id="PF17761"/>
    </source>
</evidence>
<dbReference type="RefSeq" id="WP_264324870.1">
    <property type="nucleotide sequence ID" value="NZ_JADEXQ010000027.1"/>
</dbReference>
<dbReference type="PANTHER" id="PTHR30547">
    <property type="entry name" value="UNCHARACTERIZED PROTEIN YHCG-RELATED"/>
    <property type="match status" value="1"/>
</dbReference>
<evidence type="ECO:0000313" key="3">
    <source>
        <dbReference type="EMBL" id="MBE9030044.1"/>
    </source>
</evidence>
<dbReference type="Gene3D" id="3.40.1350.10">
    <property type="match status" value="1"/>
</dbReference>
<proteinExistence type="predicted"/>
<feature type="domain" description="YhcG PDDEXK nuclease" evidence="1">
    <location>
        <begin position="176"/>
        <end position="329"/>
    </location>
</feature>
<dbReference type="Pfam" id="PF17761">
    <property type="entry name" value="DUF1016_N"/>
    <property type="match status" value="1"/>
</dbReference>
<sequence length="337" mass="39347">MSNLTPNPKTYQDLIALIAKCLTQGRLQAAQQVNTTLLETYWQIGRYIIEFEQDGQARAEYGSKLLAQLSKDLKASHGKGFSRRNILDMRRFYLTYPKWQTVSAKLSWSHYTELLAISDDLARSFYEQQCLKENWSVRELKRQKNAALFERIALSKDRTEILTLAQQGQQLDAIQDVVKDPYIFEFLDLPERNYKESELEQRLIEKLEQFLLELGKGFAFIGQQYRITLNNTHFYVDLVFYHRILKCFVLIDLKTRAVSHQDIGQMNLYLNYFRAEENVEDDNAPIGIVLAKDKDEILVEYATGSISNQLFVSRYQLYLPDKAALQQELQRILQAES</sequence>
<dbReference type="PANTHER" id="PTHR30547:SF5">
    <property type="entry name" value="NUCLEASE YHCG-RELATED"/>
    <property type="match status" value="1"/>
</dbReference>
<protein>
    <submittedName>
        <fullName evidence="3">DUF1016 family protein</fullName>
    </submittedName>
</protein>